<dbReference type="PRINTS" id="PR01550">
    <property type="entry name" value="TOP6AFAMILY"/>
</dbReference>
<dbReference type="GO" id="GO:0007131">
    <property type="term" value="P:reciprocal meiotic recombination"/>
    <property type="evidence" value="ECO:0007669"/>
    <property type="project" value="TreeGrafter"/>
</dbReference>
<dbReference type="Pfam" id="PF21180">
    <property type="entry name" value="TOP6A-Spo11_Toprim"/>
    <property type="match status" value="1"/>
</dbReference>
<dbReference type="SUPFAM" id="SSF56726">
    <property type="entry name" value="DNA topoisomerase IV, alpha subunit"/>
    <property type="match status" value="1"/>
</dbReference>
<reference evidence="2 3" key="1">
    <citation type="submission" date="2018-04" db="EMBL/GenBank/DDBJ databases">
        <authorList>
            <person name="Huttner S."/>
            <person name="Dainat J."/>
        </authorList>
    </citation>
    <scope>NUCLEOTIDE SEQUENCE [LARGE SCALE GENOMIC DNA]</scope>
</reference>
<dbReference type="Proteomes" id="UP000289323">
    <property type="component" value="Unassembled WGS sequence"/>
</dbReference>
<name>A0A3S4BJ61_9PEZI</name>
<dbReference type="GO" id="GO:0003918">
    <property type="term" value="F:DNA topoisomerase type II (double strand cut, ATP-hydrolyzing) activity"/>
    <property type="evidence" value="ECO:0007669"/>
    <property type="project" value="InterPro"/>
</dbReference>
<dbReference type="InterPro" id="IPR002815">
    <property type="entry name" value="Spo11/TopoVI_A"/>
</dbReference>
<protein>
    <submittedName>
        <fullName evidence="2">409c5484-92f9-4df4-8345-923f43554212</fullName>
    </submittedName>
</protein>
<dbReference type="GO" id="GO:0003677">
    <property type="term" value="F:DNA binding"/>
    <property type="evidence" value="ECO:0007669"/>
    <property type="project" value="InterPro"/>
</dbReference>
<feature type="domain" description="Topoisomerase 6 subunit A/Spo11 TOPRIM" evidence="1">
    <location>
        <begin position="39"/>
        <end position="139"/>
    </location>
</feature>
<proteinExistence type="predicted"/>
<dbReference type="InterPro" id="IPR034136">
    <property type="entry name" value="TOPRIM_Topo6A/Spo11"/>
</dbReference>
<dbReference type="CDD" id="cd00223">
    <property type="entry name" value="TOPRIM_TopoIIB_SPO"/>
    <property type="match status" value="1"/>
</dbReference>
<dbReference type="Gene3D" id="3.40.1360.10">
    <property type="match status" value="1"/>
</dbReference>
<dbReference type="PANTHER" id="PTHR10848:SF0">
    <property type="entry name" value="MEIOTIC RECOMBINATION PROTEIN SPO11"/>
    <property type="match status" value="1"/>
</dbReference>
<gene>
    <name evidence="2" type="ORF">TT172_LOCUS4001</name>
</gene>
<dbReference type="GO" id="GO:0042138">
    <property type="term" value="P:meiotic DNA double-strand break formation"/>
    <property type="evidence" value="ECO:0007669"/>
    <property type="project" value="TreeGrafter"/>
</dbReference>
<sequence>MVDNLAFTLEVGREDLNIGVLLPSVASIRQINFRAARWLLVIEKEATFRTLAASQYCKTSKAGHGILLTAKGFPDLTTRRFLCALHSIRPDLGMSVLVDFDPDGVAIMRTYKYGSKRLGHEENVATPQLRWLGIFSDDILLDVTSGDNEN</sequence>
<dbReference type="PANTHER" id="PTHR10848">
    <property type="entry name" value="MEIOTIC RECOMBINATION PROTEIN SPO11"/>
    <property type="match status" value="1"/>
</dbReference>
<dbReference type="AlphaFoldDB" id="A0A3S4BJ61"/>
<evidence type="ECO:0000313" key="2">
    <source>
        <dbReference type="EMBL" id="SPQ21582.1"/>
    </source>
</evidence>
<evidence type="ECO:0000259" key="1">
    <source>
        <dbReference type="Pfam" id="PF21180"/>
    </source>
</evidence>
<dbReference type="EMBL" id="OUUZ01000008">
    <property type="protein sequence ID" value="SPQ21582.1"/>
    <property type="molecule type" value="Genomic_DNA"/>
</dbReference>
<dbReference type="GO" id="GO:0000706">
    <property type="term" value="P:meiotic DNA double-strand break processing"/>
    <property type="evidence" value="ECO:0007669"/>
    <property type="project" value="TreeGrafter"/>
</dbReference>
<evidence type="ECO:0000313" key="3">
    <source>
        <dbReference type="Proteomes" id="UP000289323"/>
    </source>
</evidence>
<organism evidence="2 3">
    <name type="scientific">Thermothielavioides terrestris</name>
    <dbReference type="NCBI Taxonomy" id="2587410"/>
    <lineage>
        <taxon>Eukaryota</taxon>
        <taxon>Fungi</taxon>
        <taxon>Dikarya</taxon>
        <taxon>Ascomycota</taxon>
        <taxon>Pezizomycotina</taxon>
        <taxon>Sordariomycetes</taxon>
        <taxon>Sordariomycetidae</taxon>
        <taxon>Sordariales</taxon>
        <taxon>Chaetomiaceae</taxon>
        <taxon>Thermothielavioides</taxon>
    </lineage>
</organism>
<dbReference type="GO" id="GO:0000228">
    <property type="term" value="C:nuclear chromosome"/>
    <property type="evidence" value="ECO:0007669"/>
    <property type="project" value="TreeGrafter"/>
</dbReference>
<accession>A0A3S4BJ61</accession>
<dbReference type="InterPro" id="IPR036078">
    <property type="entry name" value="Spo11/TopoVI_A_sf"/>
</dbReference>